<gene>
    <name evidence="9" type="ORF">JMJ35_002883</name>
</gene>
<dbReference type="PANTHER" id="PTHR31451">
    <property type="match status" value="1"/>
</dbReference>
<feature type="compositionally biased region" description="Low complexity" evidence="6">
    <location>
        <begin position="73"/>
        <end position="83"/>
    </location>
</feature>
<dbReference type="Gene3D" id="3.20.20.80">
    <property type="entry name" value="Glycosidases"/>
    <property type="match status" value="1"/>
</dbReference>
<evidence type="ECO:0000313" key="10">
    <source>
        <dbReference type="Proteomes" id="UP001166286"/>
    </source>
</evidence>
<dbReference type="Proteomes" id="UP001166286">
    <property type="component" value="Unassembled WGS sequence"/>
</dbReference>
<keyword evidence="5" id="KW-0326">Glycosidase</keyword>
<keyword evidence="10" id="KW-1185">Reference proteome</keyword>
<dbReference type="GO" id="GO:0016985">
    <property type="term" value="F:mannan endo-1,4-beta-mannosidase activity"/>
    <property type="evidence" value="ECO:0007669"/>
    <property type="project" value="UniProtKB-EC"/>
</dbReference>
<evidence type="ECO:0000256" key="6">
    <source>
        <dbReference type="SAM" id="MobiDB-lite"/>
    </source>
</evidence>
<comment type="catalytic activity">
    <reaction evidence="1">
        <text>Random hydrolysis of (1-&gt;4)-beta-D-mannosidic linkages in mannans, galactomannans and glucomannans.</text>
        <dbReference type="EC" id="3.2.1.78"/>
    </reaction>
</comment>
<comment type="caution">
    <text evidence="9">The sequence shown here is derived from an EMBL/GenBank/DDBJ whole genome shotgun (WGS) entry which is preliminary data.</text>
</comment>
<evidence type="ECO:0000313" key="9">
    <source>
        <dbReference type="EMBL" id="KAK0514266.1"/>
    </source>
</evidence>
<evidence type="ECO:0000256" key="1">
    <source>
        <dbReference type="ARBA" id="ARBA00001678"/>
    </source>
</evidence>
<dbReference type="EC" id="3.2.1.78" evidence="3"/>
<evidence type="ECO:0000256" key="4">
    <source>
        <dbReference type="ARBA" id="ARBA00022801"/>
    </source>
</evidence>
<sequence length="453" mass="49443">MKLFTSIAVLGLALLTGLQLVLGAPTTSLKASTTPCKTPRHTSTQKQTHTHTNTHTSKPLKTKSAKTKDTKTARTMSATSTASGCPAPTVPLGGGGPFATVQGRMFQIQSKTQFFAGTNSWWLSQLQSNSDVNNVFSELALTQFKVTRVWGFSDINSVATNTNPVYFQVLNSTGQYFNCDQTTGIGRLDYVVSTAEAKGVKIVMPLLNNYGDLGGIPAYTTAFGGNSTSFYTDATSQAAYKNYVQFIVNRYKISPAIFAWELANEPRCSQCPSSVITNWATSISAYIKSLDSKHMVALGDEGWFDSASIGDGSYAYSGYEGVDFVKNLAIPTLDYGTFHCYPDQWGYNNTWPNEWIEQHDAVGKAAGKPVVFEEYGSTNTANHSILMVPWQQTVLHNTSVAYDSFWQFGTSPLSINPFDDYAIYYNTTPGSDYEVLAYQHAAAMLAKNPVANQ</sequence>
<dbReference type="SUPFAM" id="SSF51445">
    <property type="entry name" value="(Trans)glycosidases"/>
    <property type="match status" value="1"/>
</dbReference>
<dbReference type="InterPro" id="IPR045053">
    <property type="entry name" value="MAN-like"/>
</dbReference>
<evidence type="ECO:0000256" key="2">
    <source>
        <dbReference type="ARBA" id="ARBA00005641"/>
    </source>
</evidence>
<comment type="similarity">
    <text evidence="2">Belongs to the glycosyl hydrolase 5 (cellulase A) family.</text>
</comment>
<dbReference type="EMBL" id="JAFEKC020000005">
    <property type="protein sequence ID" value="KAK0514266.1"/>
    <property type="molecule type" value="Genomic_DNA"/>
</dbReference>
<organism evidence="9 10">
    <name type="scientific">Cladonia borealis</name>
    <dbReference type="NCBI Taxonomy" id="184061"/>
    <lineage>
        <taxon>Eukaryota</taxon>
        <taxon>Fungi</taxon>
        <taxon>Dikarya</taxon>
        <taxon>Ascomycota</taxon>
        <taxon>Pezizomycotina</taxon>
        <taxon>Lecanoromycetes</taxon>
        <taxon>OSLEUM clade</taxon>
        <taxon>Lecanoromycetidae</taxon>
        <taxon>Lecanorales</taxon>
        <taxon>Lecanorineae</taxon>
        <taxon>Cladoniaceae</taxon>
        <taxon>Cladonia</taxon>
    </lineage>
</organism>
<feature type="signal peptide" evidence="7">
    <location>
        <begin position="1"/>
        <end position="23"/>
    </location>
</feature>
<evidence type="ECO:0000256" key="5">
    <source>
        <dbReference type="ARBA" id="ARBA00023295"/>
    </source>
</evidence>
<accession>A0AA39R6B9</accession>
<evidence type="ECO:0000256" key="7">
    <source>
        <dbReference type="SAM" id="SignalP"/>
    </source>
</evidence>
<evidence type="ECO:0000256" key="3">
    <source>
        <dbReference type="ARBA" id="ARBA00012706"/>
    </source>
</evidence>
<reference evidence="9" key="1">
    <citation type="submission" date="2023-03" db="EMBL/GenBank/DDBJ databases">
        <title>Complete genome of Cladonia borealis.</title>
        <authorList>
            <person name="Park H."/>
        </authorList>
    </citation>
    <scope>NUCLEOTIDE SEQUENCE</scope>
    <source>
        <strain evidence="9">ANT050790</strain>
    </source>
</reference>
<keyword evidence="7" id="KW-0732">Signal</keyword>
<dbReference type="PANTHER" id="PTHR31451:SF10">
    <property type="entry name" value="MANNAN ENDO-1,4-BETA-MANNOSIDASE B"/>
    <property type="match status" value="1"/>
</dbReference>
<feature type="compositionally biased region" description="Low complexity" evidence="6">
    <location>
        <begin position="41"/>
        <end position="57"/>
    </location>
</feature>
<dbReference type="Pfam" id="PF26410">
    <property type="entry name" value="GH5_mannosidase"/>
    <property type="match status" value="1"/>
</dbReference>
<feature type="domain" description="Glycoside hydrolase family 5" evidence="8">
    <location>
        <begin position="98"/>
        <end position="379"/>
    </location>
</feature>
<evidence type="ECO:0000259" key="8">
    <source>
        <dbReference type="Pfam" id="PF26410"/>
    </source>
</evidence>
<dbReference type="InterPro" id="IPR017853">
    <property type="entry name" value="GH"/>
</dbReference>
<dbReference type="InterPro" id="IPR001547">
    <property type="entry name" value="Glyco_hydro_5"/>
</dbReference>
<proteinExistence type="inferred from homology"/>
<feature type="chain" id="PRO_5041204825" description="mannan endo-1,4-beta-mannosidase" evidence="7">
    <location>
        <begin position="24"/>
        <end position="453"/>
    </location>
</feature>
<protein>
    <recommendedName>
        <fullName evidence="3">mannan endo-1,4-beta-mannosidase</fullName>
        <ecNumber evidence="3">3.2.1.78</ecNumber>
    </recommendedName>
</protein>
<feature type="region of interest" description="Disordered" evidence="6">
    <location>
        <begin position="29"/>
        <end position="89"/>
    </location>
</feature>
<name>A0AA39R6B9_9LECA</name>
<dbReference type="GO" id="GO:0046355">
    <property type="term" value="P:mannan catabolic process"/>
    <property type="evidence" value="ECO:0007669"/>
    <property type="project" value="UniProtKB-ARBA"/>
</dbReference>
<keyword evidence="4" id="KW-0378">Hydrolase</keyword>
<dbReference type="AlphaFoldDB" id="A0AA39R6B9"/>